<dbReference type="SUPFAM" id="SSF55729">
    <property type="entry name" value="Acyl-CoA N-acyltransferases (Nat)"/>
    <property type="match status" value="1"/>
</dbReference>
<reference evidence="2 3" key="1">
    <citation type="submission" date="2016-10" db="EMBL/GenBank/DDBJ databases">
        <authorList>
            <person name="de Groot N.N."/>
        </authorList>
    </citation>
    <scope>NUCLEOTIDE SEQUENCE [LARGE SCALE GENOMIC DNA]</scope>
    <source>
        <strain evidence="2 3">DSM 19073</strain>
    </source>
</reference>
<organism evidence="2 3">
    <name type="scientific">Jannaschia pohangensis</name>
    <dbReference type="NCBI Taxonomy" id="390807"/>
    <lineage>
        <taxon>Bacteria</taxon>
        <taxon>Pseudomonadati</taxon>
        <taxon>Pseudomonadota</taxon>
        <taxon>Alphaproteobacteria</taxon>
        <taxon>Rhodobacterales</taxon>
        <taxon>Roseobacteraceae</taxon>
        <taxon>Jannaschia</taxon>
    </lineage>
</organism>
<dbReference type="InterPro" id="IPR016181">
    <property type="entry name" value="Acyl_CoA_acyltransferase"/>
</dbReference>
<name>A0A1I3M9N0_9RHOB</name>
<dbReference type="STRING" id="390807.SAMN04488095_1778"/>
<dbReference type="InterPro" id="IPR000182">
    <property type="entry name" value="GNAT_dom"/>
</dbReference>
<sequence length="163" mass="17634">MTAQVLQSDRLTLRPLSAKDGAFVAALISDPRVRRYLGGPVPVAEQPATVERYLAEAWIWCVQPRGSTGAVGLMSLSPHHDGADTELSFQMMPGVWGRGLASEGAARLCRHGLTDLALPRVLAETQAANAPARRLLNRIGMPEVRRTQRFGAVQVIHATPTHP</sequence>
<keyword evidence="3" id="KW-1185">Reference proteome</keyword>
<dbReference type="PANTHER" id="PTHR43792">
    <property type="entry name" value="GNAT FAMILY, PUTATIVE (AFU_ORTHOLOGUE AFUA_3G00765)-RELATED-RELATED"/>
    <property type="match status" value="1"/>
</dbReference>
<dbReference type="InterPro" id="IPR051531">
    <property type="entry name" value="N-acetyltransferase"/>
</dbReference>
<dbReference type="AlphaFoldDB" id="A0A1I3M9N0"/>
<feature type="domain" description="N-acetyltransferase" evidence="1">
    <location>
        <begin position="11"/>
        <end position="160"/>
    </location>
</feature>
<evidence type="ECO:0000313" key="3">
    <source>
        <dbReference type="Proteomes" id="UP000199110"/>
    </source>
</evidence>
<evidence type="ECO:0000313" key="2">
    <source>
        <dbReference type="EMBL" id="SFI93683.1"/>
    </source>
</evidence>
<evidence type="ECO:0000259" key="1">
    <source>
        <dbReference type="PROSITE" id="PS51186"/>
    </source>
</evidence>
<dbReference type="RefSeq" id="WP_092779393.1">
    <property type="nucleotide sequence ID" value="NZ_FORA01000002.1"/>
</dbReference>
<proteinExistence type="predicted"/>
<dbReference type="Proteomes" id="UP000199110">
    <property type="component" value="Unassembled WGS sequence"/>
</dbReference>
<dbReference type="EMBL" id="FORA01000002">
    <property type="protein sequence ID" value="SFI93683.1"/>
    <property type="molecule type" value="Genomic_DNA"/>
</dbReference>
<dbReference type="GO" id="GO:0016747">
    <property type="term" value="F:acyltransferase activity, transferring groups other than amino-acyl groups"/>
    <property type="evidence" value="ECO:0007669"/>
    <property type="project" value="InterPro"/>
</dbReference>
<keyword evidence="2" id="KW-0808">Transferase</keyword>
<dbReference type="PANTHER" id="PTHR43792:SF1">
    <property type="entry name" value="N-ACETYLTRANSFERASE DOMAIN-CONTAINING PROTEIN"/>
    <property type="match status" value="1"/>
</dbReference>
<dbReference type="Pfam" id="PF13302">
    <property type="entry name" value="Acetyltransf_3"/>
    <property type="match status" value="1"/>
</dbReference>
<dbReference type="PROSITE" id="PS51186">
    <property type="entry name" value="GNAT"/>
    <property type="match status" value="1"/>
</dbReference>
<dbReference type="Gene3D" id="3.40.630.30">
    <property type="match status" value="1"/>
</dbReference>
<dbReference type="OrthoDB" id="6293260at2"/>
<gene>
    <name evidence="2" type="ORF">SAMN04488095_1778</name>
</gene>
<accession>A0A1I3M9N0</accession>
<protein>
    <submittedName>
        <fullName evidence="2">Acetyltransferase (GNAT) domain-containing protein</fullName>
    </submittedName>
</protein>